<dbReference type="InterPro" id="IPR036855">
    <property type="entry name" value="Znf_CCCH_sf"/>
</dbReference>
<dbReference type="InterPro" id="IPR000571">
    <property type="entry name" value="Znf_CCCH"/>
</dbReference>
<accession>A0AAW1XRK8</accession>
<feature type="compositionally biased region" description="Basic residues" evidence="7">
    <location>
        <begin position="1"/>
        <end position="10"/>
    </location>
</feature>
<dbReference type="Pfam" id="PF00076">
    <property type="entry name" value="RRM_1"/>
    <property type="match status" value="1"/>
</dbReference>
<dbReference type="PROSITE" id="PS50103">
    <property type="entry name" value="ZF_C3H1"/>
    <property type="match status" value="1"/>
</dbReference>
<evidence type="ECO:0000256" key="3">
    <source>
        <dbReference type="ARBA" id="ARBA00022833"/>
    </source>
</evidence>
<feature type="compositionally biased region" description="Basic and acidic residues" evidence="7">
    <location>
        <begin position="11"/>
        <end position="40"/>
    </location>
</feature>
<gene>
    <name evidence="10" type="ORF">M0R45_016321</name>
</gene>
<name>A0AAW1XRK8_RUBAR</name>
<evidence type="ECO:0000256" key="4">
    <source>
        <dbReference type="ARBA" id="ARBA00022884"/>
    </source>
</evidence>
<evidence type="ECO:0000313" key="11">
    <source>
        <dbReference type="Proteomes" id="UP001457282"/>
    </source>
</evidence>
<protein>
    <submittedName>
        <fullName evidence="10">Uncharacterized protein</fullName>
    </submittedName>
</protein>
<feature type="domain" description="C3H1-type" evidence="9">
    <location>
        <begin position="239"/>
        <end position="267"/>
    </location>
</feature>
<dbReference type="InterPro" id="IPR035979">
    <property type="entry name" value="RBD_domain_sf"/>
</dbReference>
<evidence type="ECO:0000256" key="2">
    <source>
        <dbReference type="ARBA" id="ARBA00022771"/>
    </source>
</evidence>
<comment type="caution">
    <text evidence="10">The sequence shown here is derived from an EMBL/GenBank/DDBJ whole genome shotgun (WGS) entry which is preliminary data.</text>
</comment>
<evidence type="ECO:0000256" key="7">
    <source>
        <dbReference type="SAM" id="MobiDB-lite"/>
    </source>
</evidence>
<dbReference type="PROSITE" id="PS50102">
    <property type="entry name" value="RRM"/>
    <property type="match status" value="1"/>
</dbReference>
<dbReference type="SUPFAM" id="SSF54928">
    <property type="entry name" value="RNA-binding domain, RBD"/>
    <property type="match status" value="1"/>
</dbReference>
<dbReference type="PANTHER" id="PTHR48024:SF56">
    <property type="entry name" value="HETEROGENEOUS NUCLEAR RIBONUCLEOPROTEIN A0"/>
    <property type="match status" value="1"/>
</dbReference>
<keyword evidence="11" id="KW-1185">Reference proteome</keyword>
<keyword evidence="2 6" id="KW-0863">Zinc-finger</keyword>
<evidence type="ECO:0000256" key="1">
    <source>
        <dbReference type="ARBA" id="ARBA00022723"/>
    </source>
</evidence>
<dbReference type="InterPro" id="IPR000504">
    <property type="entry name" value="RRM_dom"/>
</dbReference>
<sequence length="465" mass="51424">MRLCTARRRTRNDSVGERVERVGKSTAAHDGRSSLGEVRRGVAEEARSAVKLLSDKTKETAEDAYAIAALHIVAADKVNDSVLELRESESVTLPLIRAAQGGDEADVSDADADGNSAIHWIVKLSTLFSSDFEPLTGPSVLLLEDPDGVPYQTEMKETPLFFLRRMSVDCAELLLTWGENSEILNLGRQRAIDPTISQDMRYNPTTVRLINHAFPSQHKCTAFELTDEDTTTERNVNSSTKVEVCKYFNSHRGCVRGAKCFYAHCEEESLEVKEGVDQSHSPAAKQFKCKIFVGGLPPSVHSDVLGKFFEEEFGSVEDAMIILNQIQNKIQSRGSGFVTFRKEKALLGSNWKMTLKIFLVISPNLVYLMAGYQKQCHDLYKELVDMVAEASKVVSVTEALGIIVAYVDRFVEDHPDNTRNFGGIIGGWMTSRANMSKLEAVETVMKALLYASHLCDSTGGKLLGI</sequence>
<evidence type="ECO:0000256" key="5">
    <source>
        <dbReference type="PROSITE-ProRule" id="PRU00176"/>
    </source>
</evidence>
<evidence type="ECO:0000259" key="8">
    <source>
        <dbReference type="PROSITE" id="PS50102"/>
    </source>
</evidence>
<dbReference type="PANTHER" id="PTHR48024">
    <property type="entry name" value="GEO13361P1-RELATED"/>
    <property type="match status" value="1"/>
</dbReference>
<dbReference type="GO" id="GO:0003723">
    <property type="term" value="F:RNA binding"/>
    <property type="evidence" value="ECO:0007669"/>
    <property type="project" value="UniProtKB-UniRule"/>
</dbReference>
<organism evidence="10 11">
    <name type="scientific">Rubus argutus</name>
    <name type="common">Southern blackberry</name>
    <dbReference type="NCBI Taxonomy" id="59490"/>
    <lineage>
        <taxon>Eukaryota</taxon>
        <taxon>Viridiplantae</taxon>
        <taxon>Streptophyta</taxon>
        <taxon>Embryophyta</taxon>
        <taxon>Tracheophyta</taxon>
        <taxon>Spermatophyta</taxon>
        <taxon>Magnoliopsida</taxon>
        <taxon>eudicotyledons</taxon>
        <taxon>Gunneridae</taxon>
        <taxon>Pentapetalae</taxon>
        <taxon>rosids</taxon>
        <taxon>fabids</taxon>
        <taxon>Rosales</taxon>
        <taxon>Rosaceae</taxon>
        <taxon>Rosoideae</taxon>
        <taxon>Rosoideae incertae sedis</taxon>
        <taxon>Rubus</taxon>
    </lineage>
</organism>
<dbReference type="GO" id="GO:0008270">
    <property type="term" value="F:zinc ion binding"/>
    <property type="evidence" value="ECO:0007669"/>
    <property type="project" value="UniProtKB-KW"/>
</dbReference>
<dbReference type="Gene3D" id="3.30.70.330">
    <property type="match status" value="1"/>
</dbReference>
<dbReference type="InterPro" id="IPR050886">
    <property type="entry name" value="RNA-binding_reg"/>
</dbReference>
<dbReference type="Proteomes" id="UP001457282">
    <property type="component" value="Unassembled WGS sequence"/>
</dbReference>
<dbReference type="AlphaFoldDB" id="A0AAW1XRK8"/>
<evidence type="ECO:0000256" key="6">
    <source>
        <dbReference type="PROSITE-ProRule" id="PRU00723"/>
    </source>
</evidence>
<dbReference type="InterPro" id="IPR012677">
    <property type="entry name" value="Nucleotide-bd_a/b_plait_sf"/>
</dbReference>
<feature type="region of interest" description="Disordered" evidence="7">
    <location>
        <begin position="1"/>
        <end position="40"/>
    </location>
</feature>
<dbReference type="EMBL" id="JBEDUW010000003">
    <property type="protein sequence ID" value="KAK9939631.1"/>
    <property type="molecule type" value="Genomic_DNA"/>
</dbReference>
<keyword evidence="1 6" id="KW-0479">Metal-binding</keyword>
<evidence type="ECO:0000259" key="9">
    <source>
        <dbReference type="PROSITE" id="PS50103"/>
    </source>
</evidence>
<dbReference type="SMART" id="SM00360">
    <property type="entry name" value="RRM"/>
    <property type="match status" value="1"/>
</dbReference>
<reference evidence="10 11" key="1">
    <citation type="journal article" date="2023" name="G3 (Bethesda)">
        <title>A chromosome-length genome assembly and annotation of blackberry (Rubus argutus, cv. 'Hillquist').</title>
        <authorList>
            <person name="Bruna T."/>
            <person name="Aryal R."/>
            <person name="Dudchenko O."/>
            <person name="Sargent D.J."/>
            <person name="Mead D."/>
            <person name="Buti M."/>
            <person name="Cavallini A."/>
            <person name="Hytonen T."/>
            <person name="Andres J."/>
            <person name="Pham M."/>
            <person name="Weisz D."/>
            <person name="Mascagni F."/>
            <person name="Usai G."/>
            <person name="Natali L."/>
            <person name="Bassil N."/>
            <person name="Fernandez G.E."/>
            <person name="Lomsadze A."/>
            <person name="Armour M."/>
            <person name="Olukolu B."/>
            <person name="Poorten T."/>
            <person name="Britton C."/>
            <person name="Davik J."/>
            <person name="Ashrafi H."/>
            <person name="Aiden E.L."/>
            <person name="Borodovsky M."/>
            <person name="Worthington M."/>
        </authorList>
    </citation>
    <scope>NUCLEOTIDE SEQUENCE [LARGE SCALE GENOMIC DNA]</scope>
    <source>
        <strain evidence="10">PI 553951</strain>
    </source>
</reference>
<dbReference type="SUPFAM" id="SSF90229">
    <property type="entry name" value="CCCH zinc finger"/>
    <property type="match status" value="1"/>
</dbReference>
<evidence type="ECO:0000313" key="10">
    <source>
        <dbReference type="EMBL" id="KAK9939631.1"/>
    </source>
</evidence>
<feature type="zinc finger region" description="C3H1-type" evidence="6">
    <location>
        <begin position="239"/>
        <end position="267"/>
    </location>
</feature>
<feature type="domain" description="RRM" evidence="8">
    <location>
        <begin position="289"/>
        <end position="344"/>
    </location>
</feature>
<keyword evidence="3 6" id="KW-0862">Zinc</keyword>
<keyword evidence="4 5" id="KW-0694">RNA-binding</keyword>
<proteinExistence type="predicted"/>